<gene>
    <name evidence="12" type="ORF">B0J11DRAFT_549448</name>
</gene>
<dbReference type="Proteomes" id="UP000700596">
    <property type="component" value="Unassembled WGS sequence"/>
</dbReference>
<dbReference type="AlphaFoldDB" id="A0A9P9IQF1"/>
<evidence type="ECO:0000256" key="1">
    <source>
        <dbReference type="ARBA" id="ARBA00004123"/>
    </source>
</evidence>
<evidence type="ECO:0000256" key="4">
    <source>
        <dbReference type="ARBA" id="ARBA00019691"/>
    </source>
</evidence>
<evidence type="ECO:0000256" key="9">
    <source>
        <dbReference type="ARBA" id="ARBA00025687"/>
    </source>
</evidence>
<dbReference type="GO" id="GO:0003712">
    <property type="term" value="F:transcription coregulator activity"/>
    <property type="evidence" value="ECO:0007669"/>
    <property type="project" value="TreeGrafter"/>
</dbReference>
<accession>A0A9P9IQF1</accession>
<evidence type="ECO:0000256" key="3">
    <source>
        <dbReference type="ARBA" id="ARBA00011837"/>
    </source>
</evidence>
<evidence type="ECO:0000256" key="10">
    <source>
        <dbReference type="RuleBase" id="RU366036"/>
    </source>
</evidence>
<evidence type="ECO:0000313" key="13">
    <source>
        <dbReference type="Proteomes" id="UP000700596"/>
    </source>
</evidence>
<name>A0A9P9IQF1_9PLEO</name>
<dbReference type="EMBL" id="JAGMWT010000005">
    <property type="protein sequence ID" value="KAH7128746.1"/>
    <property type="molecule type" value="Genomic_DNA"/>
</dbReference>
<evidence type="ECO:0000256" key="5">
    <source>
        <dbReference type="ARBA" id="ARBA00023015"/>
    </source>
</evidence>
<feature type="region of interest" description="Disordered" evidence="11">
    <location>
        <begin position="30"/>
        <end position="69"/>
    </location>
</feature>
<keyword evidence="7 10" id="KW-0804">Transcription</keyword>
<dbReference type="InterPro" id="IPR037212">
    <property type="entry name" value="Med7/Med21-like"/>
</dbReference>
<protein>
    <recommendedName>
        <fullName evidence="4 10">Mediator of RNA polymerase II transcription subunit 21</fullName>
    </recommendedName>
</protein>
<keyword evidence="8 10" id="KW-0539">Nucleus</keyword>
<dbReference type="Gene3D" id="6.10.280.10">
    <property type="entry name" value="Mediator complex, subunit Med21"/>
    <property type="match status" value="1"/>
</dbReference>
<evidence type="ECO:0000256" key="11">
    <source>
        <dbReference type="SAM" id="MobiDB-lite"/>
    </source>
</evidence>
<comment type="function">
    <text evidence="9 10">Component of the Mediator complex, a coactivator involved in the regulated transcription of nearly all RNA polymerase II-dependent genes. Mediator functions as a bridge to convey information from gene-specific regulatory proteins to the basal RNA polymerase II transcription machinery. Mediator is recruited to promoters by direct interactions with regulatory proteins and serves as a scaffold for the assembly of a functional preinitiation complex with RNA polymerase II and the general transcription factors.</text>
</comment>
<evidence type="ECO:0000256" key="6">
    <source>
        <dbReference type="ARBA" id="ARBA00023159"/>
    </source>
</evidence>
<dbReference type="Pfam" id="PF11221">
    <property type="entry name" value="Med21"/>
    <property type="match status" value="1"/>
</dbReference>
<evidence type="ECO:0000256" key="8">
    <source>
        <dbReference type="ARBA" id="ARBA00023242"/>
    </source>
</evidence>
<proteinExistence type="inferred from homology"/>
<comment type="caution">
    <text evidence="12">The sequence shown here is derived from an EMBL/GenBank/DDBJ whole genome shotgun (WGS) entry which is preliminary data.</text>
</comment>
<keyword evidence="5 10" id="KW-0805">Transcription regulation</keyword>
<evidence type="ECO:0000256" key="7">
    <source>
        <dbReference type="ARBA" id="ARBA00023163"/>
    </source>
</evidence>
<dbReference type="SUPFAM" id="SSF140718">
    <property type="entry name" value="Mediator hinge subcomplex-like"/>
    <property type="match status" value="1"/>
</dbReference>
<dbReference type="InterPro" id="IPR021384">
    <property type="entry name" value="Mediator_Med21"/>
</dbReference>
<dbReference type="PANTHER" id="PTHR13381:SF0">
    <property type="entry name" value="MEDIATOR OF RNA POLYMERASE II TRANSCRIPTION SUBUNIT 21"/>
    <property type="match status" value="1"/>
</dbReference>
<reference evidence="12" key="1">
    <citation type="journal article" date="2021" name="Nat. Commun.">
        <title>Genetic determinants of endophytism in the Arabidopsis root mycobiome.</title>
        <authorList>
            <person name="Mesny F."/>
            <person name="Miyauchi S."/>
            <person name="Thiergart T."/>
            <person name="Pickel B."/>
            <person name="Atanasova L."/>
            <person name="Karlsson M."/>
            <person name="Huettel B."/>
            <person name="Barry K.W."/>
            <person name="Haridas S."/>
            <person name="Chen C."/>
            <person name="Bauer D."/>
            <person name="Andreopoulos W."/>
            <person name="Pangilinan J."/>
            <person name="LaButti K."/>
            <person name="Riley R."/>
            <person name="Lipzen A."/>
            <person name="Clum A."/>
            <person name="Drula E."/>
            <person name="Henrissat B."/>
            <person name="Kohler A."/>
            <person name="Grigoriev I.V."/>
            <person name="Martin F.M."/>
            <person name="Hacquard S."/>
        </authorList>
    </citation>
    <scope>NUCLEOTIDE SEQUENCE</scope>
    <source>
        <strain evidence="12">MPI-CAGE-CH-0243</strain>
    </source>
</reference>
<comment type="similarity">
    <text evidence="2 10">Belongs to the Mediator complex subunit 21 family.</text>
</comment>
<dbReference type="PANTHER" id="PTHR13381">
    <property type="entry name" value="RNA POLYMERASE II HOLOENZYME COMPONENT SRB7"/>
    <property type="match status" value="1"/>
</dbReference>
<keyword evidence="13" id="KW-1185">Reference proteome</keyword>
<comment type="subcellular location">
    <subcellularLocation>
        <location evidence="1 10">Nucleus</location>
    </subcellularLocation>
</comment>
<dbReference type="OrthoDB" id="526653at2759"/>
<sequence>MSDILTQIQDELDILLNQMYTTMSYIRTDAPPAPIEGQPALSSFAEHEASQSTQQTIDAPKNTPPEEFASTLNQFSNDIVLKEQQLEILFNNLPGMGISEKEQVERMKELQRQLDEIEPERLEAVREKDRLIERVEKGIVGVGGV</sequence>
<dbReference type="GO" id="GO:0006357">
    <property type="term" value="P:regulation of transcription by RNA polymerase II"/>
    <property type="evidence" value="ECO:0007669"/>
    <property type="project" value="TreeGrafter"/>
</dbReference>
<organism evidence="12 13">
    <name type="scientific">Dendryphion nanum</name>
    <dbReference type="NCBI Taxonomy" id="256645"/>
    <lineage>
        <taxon>Eukaryota</taxon>
        <taxon>Fungi</taxon>
        <taxon>Dikarya</taxon>
        <taxon>Ascomycota</taxon>
        <taxon>Pezizomycotina</taxon>
        <taxon>Dothideomycetes</taxon>
        <taxon>Pleosporomycetidae</taxon>
        <taxon>Pleosporales</taxon>
        <taxon>Torulaceae</taxon>
        <taxon>Dendryphion</taxon>
    </lineage>
</organism>
<comment type="subunit">
    <text evidence="3 10">Component of the Mediator complex.</text>
</comment>
<keyword evidence="6 10" id="KW-0010">Activator</keyword>
<evidence type="ECO:0000313" key="12">
    <source>
        <dbReference type="EMBL" id="KAH7128746.1"/>
    </source>
</evidence>
<evidence type="ECO:0000256" key="2">
    <source>
        <dbReference type="ARBA" id="ARBA00005770"/>
    </source>
</evidence>
<dbReference type="GO" id="GO:0016592">
    <property type="term" value="C:mediator complex"/>
    <property type="evidence" value="ECO:0007669"/>
    <property type="project" value="UniProtKB-UniRule"/>
</dbReference>